<dbReference type="AlphaFoldDB" id="A0A914YMX6"/>
<evidence type="ECO:0000313" key="2">
    <source>
        <dbReference type="WBParaSite" id="PSU_v2.g20749.t1"/>
    </source>
</evidence>
<dbReference type="Gene3D" id="3.30.200.20">
    <property type="entry name" value="Phosphorylase Kinase, domain 1"/>
    <property type="match status" value="1"/>
</dbReference>
<organism evidence="1 2">
    <name type="scientific">Panagrolaimus superbus</name>
    <dbReference type="NCBI Taxonomy" id="310955"/>
    <lineage>
        <taxon>Eukaryota</taxon>
        <taxon>Metazoa</taxon>
        <taxon>Ecdysozoa</taxon>
        <taxon>Nematoda</taxon>
        <taxon>Chromadorea</taxon>
        <taxon>Rhabditida</taxon>
        <taxon>Tylenchina</taxon>
        <taxon>Panagrolaimomorpha</taxon>
        <taxon>Panagrolaimoidea</taxon>
        <taxon>Panagrolaimidae</taxon>
        <taxon>Panagrolaimus</taxon>
    </lineage>
</organism>
<sequence length="95" mass="11012">MESIDEIIKREFTLSMPLQYNSIKIASDPFAKGGDRLAYYGKIFSKNGVKDQVFKEYLSLNNKDNISINYKIPNEISTIASYFALKFEKKNEKCR</sequence>
<evidence type="ECO:0000313" key="1">
    <source>
        <dbReference type="Proteomes" id="UP000887577"/>
    </source>
</evidence>
<reference evidence="2" key="1">
    <citation type="submission" date="2022-11" db="UniProtKB">
        <authorList>
            <consortium name="WormBaseParasite"/>
        </authorList>
    </citation>
    <scope>IDENTIFICATION</scope>
</reference>
<protein>
    <submittedName>
        <fullName evidence="2">Uncharacterized protein</fullName>
    </submittedName>
</protein>
<dbReference type="WBParaSite" id="PSU_v2.g20749.t1">
    <property type="protein sequence ID" value="PSU_v2.g20749.t1"/>
    <property type="gene ID" value="PSU_v2.g20749"/>
</dbReference>
<name>A0A914YMX6_9BILA</name>
<keyword evidence="1" id="KW-1185">Reference proteome</keyword>
<proteinExistence type="predicted"/>
<dbReference type="Proteomes" id="UP000887577">
    <property type="component" value="Unplaced"/>
</dbReference>
<accession>A0A914YMX6</accession>